<accession>A0A1H9NYN5</accession>
<dbReference type="STRING" id="1464123.SAMN05444126_10120"/>
<dbReference type="EMBL" id="FOGV01000001">
    <property type="protein sequence ID" value="SER40927.1"/>
    <property type="molecule type" value="Genomic_DNA"/>
</dbReference>
<dbReference type="Pfam" id="PF00085">
    <property type="entry name" value="Thioredoxin"/>
    <property type="match status" value="1"/>
</dbReference>
<dbReference type="Proteomes" id="UP000199318">
    <property type="component" value="Unassembled WGS sequence"/>
</dbReference>
<dbReference type="RefSeq" id="WP_093071496.1">
    <property type="nucleotide sequence ID" value="NZ_BJVE01000140.1"/>
</dbReference>
<keyword evidence="3" id="KW-1185">Reference proteome</keyword>
<protein>
    <submittedName>
        <fullName evidence="2">Thioredoxin</fullName>
    </submittedName>
</protein>
<evidence type="ECO:0000259" key="1">
    <source>
        <dbReference type="Pfam" id="PF00085"/>
    </source>
</evidence>
<dbReference type="AlphaFoldDB" id="A0A1H9NYN5"/>
<dbReference type="SUPFAM" id="SSF52833">
    <property type="entry name" value="Thioredoxin-like"/>
    <property type="match status" value="1"/>
</dbReference>
<dbReference type="InterPro" id="IPR013766">
    <property type="entry name" value="Thioredoxin_domain"/>
</dbReference>
<proteinExistence type="predicted"/>
<evidence type="ECO:0000313" key="3">
    <source>
        <dbReference type="Proteomes" id="UP000199318"/>
    </source>
</evidence>
<gene>
    <name evidence="2" type="ORF">SAMN05444126_10120</name>
</gene>
<dbReference type="GO" id="GO:0015035">
    <property type="term" value="F:protein-disulfide reductase activity"/>
    <property type="evidence" value="ECO:0007669"/>
    <property type="project" value="TreeGrafter"/>
</dbReference>
<feature type="domain" description="Thioredoxin" evidence="1">
    <location>
        <begin position="17"/>
        <end position="97"/>
    </location>
</feature>
<dbReference type="OrthoDB" id="5784238at2"/>
<name>A0A1H9NYN5_9BACI</name>
<evidence type="ECO:0000313" key="2">
    <source>
        <dbReference type="EMBL" id="SER40927.1"/>
    </source>
</evidence>
<reference evidence="3" key="1">
    <citation type="submission" date="2016-10" db="EMBL/GenBank/DDBJ databases">
        <authorList>
            <person name="de Groot N.N."/>
        </authorList>
    </citation>
    <scope>NUCLEOTIDE SEQUENCE [LARGE SCALE GENOMIC DNA]</scope>
    <source>
        <strain evidence="3">10nlg</strain>
    </source>
</reference>
<dbReference type="InterPro" id="IPR036249">
    <property type="entry name" value="Thioredoxin-like_sf"/>
</dbReference>
<comment type="caution">
    <text evidence="2">The sequence shown here is derived from an EMBL/GenBank/DDBJ whole genome shotgun (WGS) entry which is preliminary data.</text>
</comment>
<dbReference type="PANTHER" id="PTHR45663">
    <property type="entry name" value="GEO12009P1"/>
    <property type="match status" value="1"/>
</dbReference>
<sequence length="108" mass="12384">MKQMSDRNELTDIIYFSSSVLVYFYTPLCGTCDLARQFIEMAETAAADKVEVYEMDINLMKQLVSDYKIESVPCLVRFEGGEAVSRIQAFESVTNVYNFLMNSYARSE</sequence>
<dbReference type="CDD" id="cd02947">
    <property type="entry name" value="TRX_family"/>
    <property type="match status" value="1"/>
</dbReference>
<organism evidence="2 3">
    <name type="scientific">Salisediminibacterium halotolerans</name>
    <dbReference type="NCBI Taxonomy" id="517425"/>
    <lineage>
        <taxon>Bacteria</taxon>
        <taxon>Bacillati</taxon>
        <taxon>Bacillota</taxon>
        <taxon>Bacilli</taxon>
        <taxon>Bacillales</taxon>
        <taxon>Bacillaceae</taxon>
        <taxon>Salisediminibacterium</taxon>
    </lineage>
</organism>
<dbReference type="GO" id="GO:0045454">
    <property type="term" value="P:cell redox homeostasis"/>
    <property type="evidence" value="ECO:0007669"/>
    <property type="project" value="TreeGrafter"/>
</dbReference>
<dbReference type="PANTHER" id="PTHR45663:SF41">
    <property type="entry name" value="THIOREDOXIN-LIKE PROTEIN YUSE"/>
    <property type="match status" value="1"/>
</dbReference>
<dbReference type="GO" id="GO:0005829">
    <property type="term" value="C:cytosol"/>
    <property type="evidence" value="ECO:0007669"/>
    <property type="project" value="TreeGrafter"/>
</dbReference>
<dbReference type="Gene3D" id="3.40.30.10">
    <property type="entry name" value="Glutaredoxin"/>
    <property type="match status" value="1"/>
</dbReference>